<feature type="region of interest" description="Disordered" evidence="1">
    <location>
        <begin position="80"/>
        <end position="108"/>
    </location>
</feature>
<evidence type="ECO:0000313" key="3">
    <source>
        <dbReference type="EMBL" id="BBO33085.1"/>
    </source>
</evidence>
<feature type="compositionally biased region" description="Polar residues" evidence="1">
    <location>
        <begin position="91"/>
        <end position="108"/>
    </location>
</feature>
<accession>A0A5K7X9M4</accession>
<evidence type="ECO:0000313" key="4">
    <source>
        <dbReference type="Proteomes" id="UP000326837"/>
    </source>
</evidence>
<dbReference type="AlphaFoldDB" id="A0A5K7X9M4"/>
<keyword evidence="2" id="KW-0732">Signal</keyword>
<evidence type="ECO:0008006" key="5">
    <source>
        <dbReference type="Google" id="ProtNLM"/>
    </source>
</evidence>
<feature type="chain" id="PRO_5024845805" description="PEP-CTERM protein-sorting domain-containing protein" evidence="2">
    <location>
        <begin position="20"/>
        <end position="410"/>
    </location>
</feature>
<proteinExistence type="predicted"/>
<name>A0A5K7X9M4_9BACT</name>
<keyword evidence="4" id="KW-1185">Reference proteome</keyword>
<feature type="signal peptide" evidence="2">
    <location>
        <begin position="1"/>
        <end position="19"/>
    </location>
</feature>
<dbReference type="InterPro" id="IPR036439">
    <property type="entry name" value="Dockerin_dom_sf"/>
</dbReference>
<dbReference type="InterPro" id="IPR018247">
    <property type="entry name" value="EF_Hand_1_Ca_BS"/>
</dbReference>
<evidence type="ECO:0000256" key="1">
    <source>
        <dbReference type="SAM" id="MobiDB-lite"/>
    </source>
</evidence>
<dbReference type="RefSeq" id="WP_152098939.1">
    <property type="nucleotide sequence ID" value="NZ_AP021861.1"/>
</dbReference>
<dbReference type="Proteomes" id="UP000326837">
    <property type="component" value="Chromosome"/>
</dbReference>
<feature type="compositionally biased region" description="Low complexity" evidence="1">
    <location>
        <begin position="80"/>
        <end position="89"/>
    </location>
</feature>
<protein>
    <recommendedName>
        <fullName evidence="5">PEP-CTERM protein-sorting domain-containing protein</fullName>
    </recommendedName>
</protein>
<dbReference type="Gene3D" id="1.10.1330.10">
    <property type="entry name" value="Dockerin domain"/>
    <property type="match status" value="1"/>
</dbReference>
<dbReference type="PROSITE" id="PS00018">
    <property type="entry name" value="EF_HAND_1"/>
    <property type="match status" value="2"/>
</dbReference>
<dbReference type="KEGG" id="lpav:PLANPX_2697"/>
<dbReference type="GO" id="GO:0000272">
    <property type="term" value="P:polysaccharide catabolic process"/>
    <property type="evidence" value="ECO:0007669"/>
    <property type="project" value="InterPro"/>
</dbReference>
<gene>
    <name evidence="3" type="ORF">PLANPX_2697</name>
</gene>
<sequence length="410" mass="42762">MRFSAGTSAIVPLACSAIAGLCISASTLFGANATVLDTDPNADGLGFGKTDAFAYGGVYSQTDTAVYNGNQILVQTQAGASGNSGAGISVPVSNGENGRNQSLDGGSNQDVNIDVPNATAPNSVFATIGNTPVTDPLHGQVAKLQNGNVLRFSMWVREDPNSHITAAPQIEPVIKFEFWKEALSTNADTSGGVPQPSYGDKIVDTDQHLGQGIWIDLNKNGSVIDGAAASQGRIRTVNTTSWTLIEASYTVNDADWWGIADDVYTVADVEEVRAVMFWGDFANTNLGGSLWFDNLQFEVFANVAAVTPNANPNPTLSEGVSSADFNKNGIVDGADFLAWQRGYGMTTGAVAANGDADSDGDVDANDLTVWKNQFGTPGAAPAIASVPEPTALALVTVTSLCIGAVCRRRR</sequence>
<reference evidence="4" key="1">
    <citation type="submission" date="2019-10" db="EMBL/GenBank/DDBJ databases">
        <title>Lacipirellula parvula gen. nov., sp. nov., representing a lineage of planctomycetes widespread in freshwater anoxic habitats, and description of the family Lacipirellulaceae.</title>
        <authorList>
            <person name="Dedysh S.N."/>
            <person name="Kulichevskaya I.S."/>
            <person name="Beletsky A.V."/>
            <person name="Rakitin A.L."/>
            <person name="Mardanov A.V."/>
            <person name="Ivanova A.A."/>
            <person name="Saltykova V.X."/>
            <person name="Rijpstra W.I.C."/>
            <person name="Sinninghe Damste J.S."/>
            <person name="Ravin N.V."/>
        </authorList>
    </citation>
    <scope>NUCLEOTIDE SEQUENCE [LARGE SCALE GENOMIC DNA]</scope>
    <source>
        <strain evidence="4">PX69</strain>
    </source>
</reference>
<evidence type="ECO:0000256" key="2">
    <source>
        <dbReference type="SAM" id="SignalP"/>
    </source>
</evidence>
<dbReference type="EMBL" id="AP021861">
    <property type="protein sequence ID" value="BBO33085.1"/>
    <property type="molecule type" value="Genomic_DNA"/>
</dbReference>
<organism evidence="3 4">
    <name type="scientific">Lacipirellula parvula</name>
    <dbReference type="NCBI Taxonomy" id="2650471"/>
    <lineage>
        <taxon>Bacteria</taxon>
        <taxon>Pseudomonadati</taxon>
        <taxon>Planctomycetota</taxon>
        <taxon>Planctomycetia</taxon>
        <taxon>Pirellulales</taxon>
        <taxon>Lacipirellulaceae</taxon>
        <taxon>Lacipirellula</taxon>
    </lineage>
</organism>